<keyword evidence="10" id="KW-0325">Glycoprotein</keyword>
<evidence type="ECO:0000256" key="8">
    <source>
        <dbReference type="ARBA" id="ARBA00022989"/>
    </source>
</evidence>
<evidence type="ECO:0000259" key="12">
    <source>
        <dbReference type="Pfam" id="PF00646"/>
    </source>
</evidence>
<gene>
    <name evidence="13" type="ORF">HK100_010589</name>
</gene>
<feature type="region of interest" description="Disordered" evidence="11">
    <location>
        <begin position="968"/>
        <end position="994"/>
    </location>
</feature>
<comment type="subcellular location">
    <subcellularLocation>
        <location evidence="1">Membrane</location>
        <topology evidence="1">Single-pass membrane protein</topology>
    </subcellularLocation>
</comment>
<dbReference type="Pfam" id="PF00560">
    <property type="entry name" value="LRR_1"/>
    <property type="match status" value="1"/>
</dbReference>
<dbReference type="SUPFAM" id="SSF51905">
    <property type="entry name" value="FAD/NAD(P)-binding domain"/>
    <property type="match status" value="1"/>
</dbReference>
<feature type="region of interest" description="Disordered" evidence="11">
    <location>
        <begin position="456"/>
        <end position="513"/>
    </location>
</feature>
<feature type="compositionally biased region" description="Acidic residues" evidence="11">
    <location>
        <begin position="456"/>
        <end position="474"/>
    </location>
</feature>
<dbReference type="PANTHER" id="PTHR48053">
    <property type="entry name" value="LEUCINE RICH REPEAT FAMILY PROTEIN, EXPRESSED"/>
    <property type="match status" value="1"/>
</dbReference>
<dbReference type="Proteomes" id="UP001211907">
    <property type="component" value="Unassembled WGS sequence"/>
</dbReference>
<dbReference type="GO" id="GO:0006952">
    <property type="term" value="P:defense response"/>
    <property type="evidence" value="ECO:0007669"/>
    <property type="project" value="UniProtKB-ARBA"/>
</dbReference>
<evidence type="ECO:0000256" key="11">
    <source>
        <dbReference type="SAM" id="MobiDB-lite"/>
    </source>
</evidence>
<evidence type="ECO:0000256" key="2">
    <source>
        <dbReference type="ARBA" id="ARBA00022614"/>
    </source>
</evidence>
<reference evidence="13" key="1">
    <citation type="submission" date="2020-05" db="EMBL/GenBank/DDBJ databases">
        <title>Phylogenomic resolution of chytrid fungi.</title>
        <authorList>
            <person name="Stajich J.E."/>
            <person name="Amses K."/>
            <person name="Simmons R."/>
            <person name="Seto K."/>
            <person name="Myers J."/>
            <person name="Bonds A."/>
            <person name="Quandt C.A."/>
            <person name="Barry K."/>
            <person name="Liu P."/>
            <person name="Grigoriev I."/>
            <person name="Longcore J.E."/>
            <person name="James T.Y."/>
        </authorList>
    </citation>
    <scope>NUCLEOTIDE SEQUENCE</scope>
    <source>
        <strain evidence="13">JEL0513</strain>
    </source>
</reference>
<keyword evidence="14" id="KW-1185">Reference proteome</keyword>
<evidence type="ECO:0000313" key="14">
    <source>
        <dbReference type="Proteomes" id="UP001211907"/>
    </source>
</evidence>
<dbReference type="InterPro" id="IPR003591">
    <property type="entry name" value="Leu-rich_rpt_typical-subtyp"/>
</dbReference>
<keyword evidence="7" id="KW-0067">ATP-binding</keyword>
<evidence type="ECO:0000256" key="9">
    <source>
        <dbReference type="ARBA" id="ARBA00023136"/>
    </source>
</evidence>
<feature type="compositionally biased region" description="Basic and acidic residues" evidence="11">
    <location>
        <begin position="1377"/>
        <end position="1386"/>
    </location>
</feature>
<dbReference type="Pfam" id="PF13855">
    <property type="entry name" value="LRR_8"/>
    <property type="match status" value="1"/>
</dbReference>
<keyword evidence="2" id="KW-0433">Leucine-rich repeat</keyword>
<dbReference type="Gene3D" id="3.80.10.10">
    <property type="entry name" value="Ribonuclease Inhibitor"/>
    <property type="match status" value="1"/>
</dbReference>
<dbReference type="EMBL" id="JADGJH010000059">
    <property type="protein sequence ID" value="KAJ3140091.1"/>
    <property type="molecule type" value="Genomic_DNA"/>
</dbReference>
<dbReference type="InterPro" id="IPR001810">
    <property type="entry name" value="F-box_dom"/>
</dbReference>
<organism evidence="13 14">
    <name type="scientific">Physocladia obscura</name>
    <dbReference type="NCBI Taxonomy" id="109957"/>
    <lineage>
        <taxon>Eukaryota</taxon>
        <taxon>Fungi</taxon>
        <taxon>Fungi incertae sedis</taxon>
        <taxon>Chytridiomycota</taxon>
        <taxon>Chytridiomycota incertae sedis</taxon>
        <taxon>Chytridiomycetes</taxon>
        <taxon>Chytridiales</taxon>
        <taxon>Chytriomycetaceae</taxon>
        <taxon>Physocladia</taxon>
    </lineage>
</organism>
<feature type="region of interest" description="Disordered" evidence="11">
    <location>
        <begin position="1098"/>
        <end position="1117"/>
    </location>
</feature>
<accession>A0AAD5TBK9</accession>
<dbReference type="Gene3D" id="3.50.50.60">
    <property type="entry name" value="FAD/NAD(P)-binding domain"/>
    <property type="match status" value="3"/>
</dbReference>
<dbReference type="InterPro" id="IPR032675">
    <property type="entry name" value="LRR_dom_sf"/>
</dbReference>
<keyword evidence="4" id="KW-0732">Signal</keyword>
<evidence type="ECO:0000256" key="3">
    <source>
        <dbReference type="ARBA" id="ARBA00022692"/>
    </source>
</evidence>
<dbReference type="InterPro" id="IPR036188">
    <property type="entry name" value="FAD/NAD-bd_sf"/>
</dbReference>
<dbReference type="Pfam" id="PF00646">
    <property type="entry name" value="F-box"/>
    <property type="match status" value="1"/>
</dbReference>
<evidence type="ECO:0000256" key="5">
    <source>
        <dbReference type="ARBA" id="ARBA00022737"/>
    </source>
</evidence>
<feature type="compositionally biased region" description="Low complexity" evidence="11">
    <location>
        <begin position="968"/>
        <end position="982"/>
    </location>
</feature>
<dbReference type="InterPro" id="IPR051716">
    <property type="entry name" value="Plant_RL_S/T_kinase"/>
</dbReference>
<dbReference type="GO" id="GO:0009791">
    <property type="term" value="P:post-embryonic development"/>
    <property type="evidence" value="ECO:0007669"/>
    <property type="project" value="UniProtKB-ARBA"/>
</dbReference>
<comment type="caution">
    <text evidence="13">The sequence shown here is derived from an EMBL/GenBank/DDBJ whole genome shotgun (WGS) entry which is preliminary data.</text>
</comment>
<dbReference type="GO" id="GO:0005524">
    <property type="term" value="F:ATP binding"/>
    <property type="evidence" value="ECO:0007669"/>
    <property type="project" value="UniProtKB-KW"/>
</dbReference>
<feature type="region of interest" description="Disordered" evidence="11">
    <location>
        <begin position="1369"/>
        <end position="1390"/>
    </location>
</feature>
<feature type="region of interest" description="Disordered" evidence="11">
    <location>
        <begin position="1014"/>
        <end position="1087"/>
    </location>
</feature>
<sequence length="1415" mass="152664">MKRQKTNTTSTMNADVANEIGSLVPMSSNTNSLLAIDLQNPAASLQIIVDILQNVQTRLSRLESLDASSLTPVSAGAAIVTHDTTRAITALDDGTLDARIQKLENRFVKFNTKFSQLPFEIITLIFSWVPLKSVFKFRLLAKAMDACITSRHMATLMLSRFDMKAYLNQRIRYRNENYVWLMWPANLQHVYAEMHMKNVEIFNIACCSAPRIPAALGTLTKIQQLSLANAVWSGSSEEIGKIPNEIGLLVNLKHLDLSCNALRGELPHQILGSLVNLTLLNLSKNKFEGAIDPTVLGKLTRLTNLNLAKNELTGAIPKQIGKLTNLQYLYLNNNKLTGAIPSQITKLGDLRILELNNNSMTGKLPRDFGQHLARLTHVQLHNNRFTGKLTARQFPAASLTGLVNVKLKGNGFVGRIGFDLMQFEGMRERGGAFELDEENRPANPSLAIRQMLGDFEDDDEEEDDDDDEDYDEYGDGNSSDESMFGGGQWSDEDNDDASGTDDGSSDGGVKRTNTQTRTRIRVVIVGGGIAGLALAVALKRLDARQQQQQQQQQQNYNGKGIGVGFSVLVVEAATSTSPALSEDGTHVLLWRWALDALVGRDSLALGAALSPLAAPIVNMSTLNPQDLHAAALRQFPPPPSKLAASTQLHSALPPLVSIRRCDLVRVLMRALAECNAASPGDYAPRAANNSQLADAFPPPSPAAADLAEGRWFEAQGFAARLGPGAYASGDRVRLFYVHPTSGRVTVELRSGRVVAADVLVGADGPASQLRRLMYQDLARAVPRTLLPASPSANTARHPRPAEYSGAAVFCGVTRLHVPPTDAPDYLEASNTPIQDLTRADIHEFVPDGRCVTVCGSKGAAWFGCTNLGNGLVGWRLVVAQDEKGQIAANYAAAKNRQLMNEAIKANPRSGVNIMSIVGPDAVGGPGVTKKLGYLATDETNPEDKWNSSSARISAVGDYRLIDRASVLSDNSTSSSSSSNINSLPRNRKPGVLRMAPQTFITTTTAELDELSAEAVPDELEGSASSVSSSLDSRKSDFSSSPAPTASTIAAMDTKRSRRGRRSIDMNCLQNSFKENSGTSFSGTNNNMTLPLRKYSESSAASSPADYRRASSSSQASSSSRATFVASSLFGAPNPLSGQEIRMLALRHAEPEKFPHPIYAIIARTDPTLTTLSDTVDLATKPLETFTLPNPNPPNTPPPPSLHRGRVFLIGSAAHPITTNANGSIAPSLAITDAVLLAKLLAKHLDPQYTDPSLEADILTPPANGLYDDNAEGFEKFMAGAMNTSSSSALDETNLEDDDDDEDPVVRRERAAYERVANEYDAERVALASEVMREARRESGRFNMIPGSAKALLNSSVVKGLWRMGKGLLAGQGQSQGQKEEKEEKGDVGGAVNEESLNFDFLMTRGAVKKGLPQLC</sequence>
<evidence type="ECO:0000256" key="10">
    <source>
        <dbReference type="ARBA" id="ARBA00023180"/>
    </source>
</evidence>
<keyword evidence="5" id="KW-0677">Repeat</keyword>
<evidence type="ECO:0000256" key="7">
    <source>
        <dbReference type="ARBA" id="ARBA00022840"/>
    </source>
</evidence>
<dbReference type="PANTHER" id="PTHR48053:SF126">
    <property type="entry name" value="MDIS1-INTERACTING RECEPTOR LIKE KINASE 2-LIKE ISOFORM X1"/>
    <property type="match status" value="1"/>
</dbReference>
<evidence type="ECO:0000256" key="6">
    <source>
        <dbReference type="ARBA" id="ARBA00022741"/>
    </source>
</evidence>
<evidence type="ECO:0000313" key="13">
    <source>
        <dbReference type="EMBL" id="KAJ3140091.1"/>
    </source>
</evidence>
<evidence type="ECO:0000256" key="4">
    <source>
        <dbReference type="ARBA" id="ARBA00022729"/>
    </source>
</evidence>
<proteinExistence type="predicted"/>
<protein>
    <recommendedName>
        <fullName evidence="12">F-box domain-containing protein</fullName>
    </recommendedName>
</protein>
<dbReference type="GO" id="GO:0016020">
    <property type="term" value="C:membrane"/>
    <property type="evidence" value="ECO:0007669"/>
    <property type="project" value="UniProtKB-SubCell"/>
</dbReference>
<feature type="compositionally biased region" description="Acidic residues" evidence="11">
    <location>
        <begin position="490"/>
        <end position="499"/>
    </location>
</feature>
<dbReference type="InterPro" id="IPR001611">
    <property type="entry name" value="Leu-rich_rpt"/>
</dbReference>
<name>A0AAD5TBK9_9FUNG</name>
<feature type="compositionally biased region" description="Low complexity" evidence="11">
    <location>
        <begin position="1075"/>
        <end position="1086"/>
    </location>
</feature>
<keyword evidence="3" id="KW-0812">Transmembrane</keyword>
<feature type="compositionally biased region" description="Low complexity" evidence="11">
    <location>
        <begin position="1037"/>
        <end position="1050"/>
    </location>
</feature>
<keyword evidence="9" id="KW-0472">Membrane</keyword>
<keyword evidence="8" id="KW-1133">Transmembrane helix</keyword>
<feature type="domain" description="F-box" evidence="12">
    <location>
        <begin position="114"/>
        <end position="143"/>
    </location>
</feature>
<dbReference type="SMART" id="SM00369">
    <property type="entry name" value="LRR_TYP"/>
    <property type="match status" value="5"/>
</dbReference>
<dbReference type="GO" id="GO:0051707">
    <property type="term" value="P:response to other organism"/>
    <property type="evidence" value="ECO:0007669"/>
    <property type="project" value="UniProtKB-ARBA"/>
</dbReference>
<dbReference type="FunFam" id="3.80.10.10:FF:000453">
    <property type="entry name" value="Leucine-rich receptor-like protein kinase family protein"/>
    <property type="match status" value="1"/>
</dbReference>
<evidence type="ECO:0000256" key="1">
    <source>
        <dbReference type="ARBA" id="ARBA00004167"/>
    </source>
</evidence>
<keyword evidence="6" id="KW-0547">Nucleotide-binding</keyword>
<dbReference type="SUPFAM" id="SSF52058">
    <property type="entry name" value="L domain-like"/>
    <property type="match status" value="1"/>
</dbReference>